<gene>
    <name evidence="2" type="ORF">DFR68_106262</name>
</gene>
<name>A0A370H1C6_9NOCA</name>
<reference evidence="2 3" key="1">
    <citation type="submission" date="2018-07" db="EMBL/GenBank/DDBJ databases">
        <title>Genomic Encyclopedia of Type Strains, Phase IV (KMG-IV): sequencing the most valuable type-strain genomes for metagenomic binning, comparative biology and taxonomic classification.</title>
        <authorList>
            <person name="Goeker M."/>
        </authorList>
    </citation>
    <scope>NUCLEOTIDE SEQUENCE [LARGE SCALE GENOMIC DNA]</scope>
    <source>
        <strain evidence="2 3">DSM 44952</strain>
    </source>
</reference>
<dbReference type="RefSeq" id="WP_068018239.1">
    <property type="nucleotide sequence ID" value="NZ_QQAZ01000006.1"/>
</dbReference>
<keyword evidence="1" id="KW-0812">Transmembrane</keyword>
<keyword evidence="3" id="KW-1185">Reference proteome</keyword>
<evidence type="ECO:0000256" key="1">
    <source>
        <dbReference type="SAM" id="Phobius"/>
    </source>
</evidence>
<proteinExistence type="predicted"/>
<feature type="transmembrane region" description="Helical" evidence="1">
    <location>
        <begin position="7"/>
        <end position="28"/>
    </location>
</feature>
<dbReference type="STRING" id="1210089.GCA_001613165_02428"/>
<evidence type="ECO:0000313" key="2">
    <source>
        <dbReference type="EMBL" id="RDI49825.1"/>
    </source>
</evidence>
<dbReference type="EMBL" id="QQAZ01000006">
    <property type="protein sequence ID" value="RDI49825.1"/>
    <property type="molecule type" value="Genomic_DNA"/>
</dbReference>
<comment type="caution">
    <text evidence="2">The sequence shown here is derived from an EMBL/GenBank/DDBJ whole genome shotgun (WGS) entry which is preliminary data.</text>
</comment>
<evidence type="ECO:0000313" key="3">
    <source>
        <dbReference type="Proteomes" id="UP000255355"/>
    </source>
</evidence>
<keyword evidence="1" id="KW-0472">Membrane</keyword>
<dbReference type="Proteomes" id="UP000255355">
    <property type="component" value="Unassembled WGS sequence"/>
</dbReference>
<sequence>MRDRLRAFGIAGAAVVVVVVVVVLGWAIPPRPAVVTTDRLGPESGEPVAEYLTRARDSLGGNGSGSLGGADTGERWALVSFGSGVAAAQLPEHAAGLRISQVLYHVPIDRVFTPVITVPVAAGDAAAIASGRAAAGAMAYVATDPAHSAEDRVARTAAVVAARLQAECPCAVGMVVRGPLDRLREMSSRNDIRAVEALPPDAAAGAFAVVPLLPEQVEAATSGPDDGPVPDR</sequence>
<dbReference type="OrthoDB" id="4775484at2"/>
<dbReference type="AlphaFoldDB" id="A0A370H1C6"/>
<accession>A0A370H1C6</accession>
<organism evidence="2 3">
    <name type="scientific">Nocardia mexicana</name>
    <dbReference type="NCBI Taxonomy" id="279262"/>
    <lineage>
        <taxon>Bacteria</taxon>
        <taxon>Bacillati</taxon>
        <taxon>Actinomycetota</taxon>
        <taxon>Actinomycetes</taxon>
        <taxon>Mycobacteriales</taxon>
        <taxon>Nocardiaceae</taxon>
        <taxon>Nocardia</taxon>
    </lineage>
</organism>
<keyword evidence="1" id="KW-1133">Transmembrane helix</keyword>
<protein>
    <submittedName>
        <fullName evidence="2">Uncharacterized protein</fullName>
    </submittedName>
</protein>